<evidence type="ECO:0000313" key="2">
    <source>
        <dbReference type="Proteomes" id="UP000789366"/>
    </source>
</evidence>
<gene>
    <name evidence="1" type="ORF">SPELUC_LOCUS17046</name>
</gene>
<reference evidence="1" key="1">
    <citation type="submission" date="2021-06" db="EMBL/GenBank/DDBJ databases">
        <authorList>
            <person name="Kallberg Y."/>
            <person name="Tangrot J."/>
            <person name="Rosling A."/>
        </authorList>
    </citation>
    <scope>NUCLEOTIDE SEQUENCE</scope>
    <source>
        <strain evidence="1">28 12/20/2015</strain>
    </source>
</reference>
<name>A0ACA9RD58_9GLOM</name>
<evidence type="ECO:0000313" key="1">
    <source>
        <dbReference type="EMBL" id="CAG8788874.1"/>
    </source>
</evidence>
<proteinExistence type="predicted"/>
<keyword evidence="2" id="KW-1185">Reference proteome</keyword>
<dbReference type="EMBL" id="CAJVPW010067125">
    <property type="protein sequence ID" value="CAG8788874.1"/>
    <property type="molecule type" value="Genomic_DNA"/>
</dbReference>
<accession>A0ACA9RD58</accession>
<feature type="non-terminal residue" evidence="1">
    <location>
        <position position="1"/>
    </location>
</feature>
<protein>
    <submittedName>
        <fullName evidence="1">14389_t:CDS:1</fullName>
    </submittedName>
</protein>
<comment type="caution">
    <text evidence="1">The sequence shown here is derived from an EMBL/GenBank/DDBJ whole genome shotgun (WGS) entry which is preliminary data.</text>
</comment>
<sequence>EINKLQGKLEVREEEIDNLVNQLKKEPIQVKENQKIFEKTKDLLVVKEIFLNMRQTTIKGLQNCYNKKCMEIDTANKATKIIEELASFVNFLVPEFLKKTVETIKNSFQKKFSDKQVDEFKELLINDKENLFLLNKDIIDKIYRPLSKSGLKVRLENGEPLLFNGRYKIFEIENDI</sequence>
<organism evidence="1 2">
    <name type="scientific">Cetraspora pellucida</name>
    <dbReference type="NCBI Taxonomy" id="1433469"/>
    <lineage>
        <taxon>Eukaryota</taxon>
        <taxon>Fungi</taxon>
        <taxon>Fungi incertae sedis</taxon>
        <taxon>Mucoromycota</taxon>
        <taxon>Glomeromycotina</taxon>
        <taxon>Glomeromycetes</taxon>
        <taxon>Diversisporales</taxon>
        <taxon>Gigasporaceae</taxon>
        <taxon>Cetraspora</taxon>
    </lineage>
</organism>
<dbReference type="Proteomes" id="UP000789366">
    <property type="component" value="Unassembled WGS sequence"/>
</dbReference>